<accession>A0ABV6YWV1</accession>
<gene>
    <name evidence="5" type="ORF">ACFL27_10695</name>
</gene>
<feature type="transmembrane region" description="Helical" evidence="4">
    <location>
        <begin position="263"/>
        <end position="285"/>
    </location>
</feature>
<protein>
    <submittedName>
        <fullName evidence="5">Tetratricopeptide repeat protein</fullName>
    </submittedName>
</protein>
<name>A0ABV6YWV1_UNCC1</name>
<dbReference type="EMBL" id="JBHPBY010000114">
    <property type="protein sequence ID" value="MFC1850649.1"/>
    <property type="molecule type" value="Genomic_DNA"/>
</dbReference>
<dbReference type="Gene3D" id="1.25.40.10">
    <property type="entry name" value="Tetratricopeptide repeat domain"/>
    <property type="match status" value="1"/>
</dbReference>
<evidence type="ECO:0000256" key="3">
    <source>
        <dbReference type="PROSITE-ProRule" id="PRU00339"/>
    </source>
</evidence>
<organism evidence="5 6">
    <name type="scientific">candidate division CSSED10-310 bacterium</name>
    <dbReference type="NCBI Taxonomy" id="2855610"/>
    <lineage>
        <taxon>Bacteria</taxon>
        <taxon>Bacteria division CSSED10-310</taxon>
    </lineage>
</organism>
<keyword evidence="4" id="KW-0812">Transmembrane</keyword>
<dbReference type="SUPFAM" id="SSF48452">
    <property type="entry name" value="TPR-like"/>
    <property type="match status" value="1"/>
</dbReference>
<feature type="transmembrane region" description="Helical" evidence="4">
    <location>
        <begin position="20"/>
        <end position="37"/>
    </location>
</feature>
<dbReference type="InterPro" id="IPR011990">
    <property type="entry name" value="TPR-like_helical_dom_sf"/>
</dbReference>
<keyword evidence="4" id="KW-0472">Membrane</keyword>
<dbReference type="PANTHER" id="PTHR45641">
    <property type="entry name" value="TETRATRICOPEPTIDE REPEAT PROTEIN (AFU_ORTHOLOGUE AFUA_6G03870)"/>
    <property type="match status" value="1"/>
</dbReference>
<keyword evidence="2 3" id="KW-0802">TPR repeat</keyword>
<proteinExistence type="predicted"/>
<dbReference type="PROSITE" id="PS50005">
    <property type="entry name" value="TPR"/>
    <property type="match status" value="2"/>
</dbReference>
<dbReference type="PANTHER" id="PTHR45641:SF19">
    <property type="entry name" value="NEPHROCYSTIN-3"/>
    <property type="match status" value="1"/>
</dbReference>
<comment type="caution">
    <text evidence="5">The sequence shown here is derived from an EMBL/GenBank/DDBJ whole genome shotgun (WGS) entry which is preliminary data.</text>
</comment>
<feature type="repeat" description="TPR" evidence="3">
    <location>
        <begin position="356"/>
        <end position="389"/>
    </location>
</feature>
<feature type="repeat" description="TPR" evidence="3">
    <location>
        <begin position="398"/>
        <end position="431"/>
    </location>
</feature>
<sequence>MVTTFDQGKYNQPGFANLVHFRLILIFGQLLQGLNFFSHRPRASLRFFTALVAYRNQVMGHGSQRQRGYYDKMGPALLESLLEVLSDQSLLGGFELAVARLGLDPTGTETNLSWQVLQGLGSLVRQIEDMQPFGVDLREKCVPGQVYLIKSGLPIPLHPLVVFVEDDLGLEHVGFLNRTIRRTRKTDSGPIQEVRRVDYLDYTTGEDLAAVIETALQRKPEDRYQTAQALANDLLAFSKNRPVSAKRFSRFHYLKLFARRNKMLVSTVALSLLLILLILAGSAFWNLKERQKAEKAAQRAEKEAQTARQVSDFLAKLFEIADPDETRGKTVTAKELLDQGAQKLEQELKDQPHIQARLKTTIGGIYKKLGLYDQAEPLFESALAQNKKLFGEQHLTTATSFKILGSLYLHQGRYNKAEKMYEHALRIKEKLLGSEHSEIAGILDGLGLVYNMLGKKAKEYLDKCLETGNQKIFEFRLARTDLAALNEDEAREGV</sequence>
<keyword evidence="1" id="KW-0677">Repeat</keyword>
<dbReference type="Pfam" id="PF13424">
    <property type="entry name" value="TPR_12"/>
    <property type="match status" value="1"/>
</dbReference>
<reference evidence="5 6" key="1">
    <citation type="submission" date="2024-09" db="EMBL/GenBank/DDBJ databases">
        <title>Laminarin stimulates single cell rates of sulfate reduction while oxygen inhibits transcriptomic activity in coastal marine sediment.</title>
        <authorList>
            <person name="Lindsay M."/>
            <person name="Orcutt B."/>
            <person name="Emerson D."/>
            <person name="Stepanauskas R."/>
            <person name="D'Angelo T."/>
        </authorList>
    </citation>
    <scope>NUCLEOTIDE SEQUENCE [LARGE SCALE GENOMIC DNA]</scope>
    <source>
        <strain evidence="5">SAG AM-311-K15</strain>
    </source>
</reference>
<dbReference type="SMART" id="SM00028">
    <property type="entry name" value="TPR"/>
    <property type="match status" value="3"/>
</dbReference>
<dbReference type="InterPro" id="IPR019734">
    <property type="entry name" value="TPR_rpt"/>
</dbReference>
<keyword evidence="6" id="KW-1185">Reference proteome</keyword>
<evidence type="ECO:0000256" key="4">
    <source>
        <dbReference type="SAM" id="Phobius"/>
    </source>
</evidence>
<evidence type="ECO:0000256" key="2">
    <source>
        <dbReference type="ARBA" id="ARBA00022803"/>
    </source>
</evidence>
<keyword evidence="4" id="KW-1133">Transmembrane helix</keyword>
<evidence type="ECO:0000313" key="5">
    <source>
        <dbReference type="EMBL" id="MFC1850649.1"/>
    </source>
</evidence>
<evidence type="ECO:0000313" key="6">
    <source>
        <dbReference type="Proteomes" id="UP001594351"/>
    </source>
</evidence>
<evidence type="ECO:0000256" key="1">
    <source>
        <dbReference type="ARBA" id="ARBA00022737"/>
    </source>
</evidence>
<dbReference type="Proteomes" id="UP001594351">
    <property type="component" value="Unassembled WGS sequence"/>
</dbReference>